<dbReference type="Proteomes" id="UP000790833">
    <property type="component" value="Unassembled WGS sequence"/>
</dbReference>
<proteinExistence type="predicted"/>
<evidence type="ECO:0000313" key="2">
    <source>
        <dbReference type="Proteomes" id="UP000790833"/>
    </source>
</evidence>
<dbReference type="AlphaFoldDB" id="A0A9P7VCT9"/>
<dbReference type="GO" id="GO:0016020">
    <property type="term" value="C:membrane"/>
    <property type="evidence" value="ECO:0007669"/>
    <property type="project" value="TreeGrafter"/>
</dbReference>
<reference evidence="1" key="1">
    <citation type="submission" date="2021-03" db="EMBL/GenBank/DDBJ databases">
        <authorList>
            <person name="Palmer J.M."/>
        </authorList>
    </citation>
    <scope>NUCLEOTIDE SEQUENCE</scope>
    <source>
        <strain evidence="1">ARV_011</strain>
    </source>
</reference>
<dbReference type="GO" id="GO:0000138">
    <property type="term" value="C:Golgi trans cisterna"/>
    <property type="evidence" value="ECO:0007669"/>
    <property type="project" value="TreeGrafter"/>
</dbReference>
<dbReference type="PANTHER" id="PTHR21575">
    <property type="entry name" value="PROTEIN HID1"/>
    <property type="match status" value="1"/>
</dbReference>
<dbReference type="GeneID" id="66115487"/>
<evidence type="ECO:0008006" key="3">
    <source>
        <dbReference type="Google" id="ProtNLM"/>
    </source>
</evidence>
<comment type="caution">
    <text evidence="1">The sequence shown here is derived from an EMBL/GenBank/DDBJ whole genome shotgun (WGS) entry which is preliminary data.</text>
</comment>
<dbReference type="OrthoDB" id="432953at2759"/>
<accession>A0A9P7VCT9</accession>
<gene>
    <name evidence="1" type="ORF">KQ657_002113</name>
</gene>
<dbReference type="Pfam" id="PF12722">
    <property type="entry name" value="Hid1"/>
    <property type="match status" value="1"/>
</dbReference>
<dbReference type="GO" id="GO:0005797">
    <property type="term" value="C:Golgi medial cisterna"/>
    <property type="evidence" value="ECO:0007669"/>
    <property type="project" value="TreeGrafter"/>
</dbReference>
<name>A0A9P7VCT9_9ASCO</name>
<sequence length="1035" mass="116987">MRSPEDKALYRSHVFKLAQGRAIPVSQTEFWLYFWTQPESTTEIFSAASIAEWRTIRDQNPVNVYTLLVVLFRRIVGFNLSNAPNLNQASTKLLNCIRLVTRVLPVLYGSHEYASVYEFQLFWNEKDYDPVDLIDKDKLASASTTGGPYNTPEKVFGVTIVRCLVDLLFVRGFTMSRFRSDTLWEKGISGSSSSHSHSNSGDSSTAPIDSIVDCNRSEVLKLILTLFSSTMYQKLEDVTSENNNFLLLFITSCPKQKLLDLTASLLNIVCRSGSNSSSTNGLDFSTQEQLEARHICVVQAAQLLTLMTVFPIRDSAELITNFRLYSASKPYNMVRVFLGNIKSETDLTYLANSLMNIILQPLALADSTNYNFQMGGRTIQPAPWVPNVIMLTWELLQCNSRLRAIIAKKHAPKLLIGLTYNTITFWNASHHSNLVRVSLFFMLYLSAELKLIASIFRPLSRTLYESLPRSFHLPYYPQSTRDFLIVHLCRTLTSAFPQQTSSPSINNNVNTHYHTKNTMTDSILTTIVEILYNLIPCVSPIAFDQEDDPTKRLSNYNKDGGLAYTTSCELILLLDKLSNRQFLLAKPLHIDLLALLVRVTCVVGIKYPQQSRMHLYAMKKNQKSFINIQTTMNSFSSEYFKGNLLRIISDTVGTPISVDATSPTVRTTSTLNNLENSVDVMPSLSRTASHRSDQMSITSSQYIQDSEINEALFIQSLNRQETNYTRSNSIYSSTIIQQEENRELLDDDLESLVVSEDEVVDEALHPRLPIGMSKDAREKLPIDAPLKKVWAGNEPLKIITTIILPYFETPSTTATVTVPIDGYTWINDFDLTKFSKAILQYKTKIPLEYLSDTPLEPLEFLWSHISLGWYISIVWSNIYNTNHNVKTYISQNQNIMNSLSTGLASLGKWTGLVKQKVTNEYVPLEWTRKSLTTINHWFGTEIKLFKVNEALNDGIFGAISSKLTNITGGVNGNGDSPTLFRKLNESRQRNGSHPTIIEDTDTRLGRQQRNSLTSLHSLNTLNRSRASTPRNSMCI</sequence>
<dbReference type="InterPro" id="IPR026705">
    <property type="entry name" value="Hid-1/Ecm30"/>
</dbReference>
<keyword evidence="2" id="KW-1185">Reference proteome</keyword>
<dbReference type="EMBL" id="JAHMUF010000002">
    <property type="protein sequence ID" value="KAG7195730.1"/>
    <property type="molecule type" value="Genomic_DNA"/>
</dbReference>
<dbReference type="PANTHER" id="PTHR21575:SF12">
    <property type="entry name" value="PROTEIN HID1"/>
    <property type="match status" value="1"/>
</dbReference>
<dbReference type="RefSeq" id="XP_043051275.1">
    <property type="nucleotide sequence ID" value="XM_043192887.1"/>
</dbReference>
<evidence type="ECO:0000313" key="1">
    <source>
        <dbReference type="EMBL" id="KAG7195730.1"/>
    </source>
</evidence>
<protein>
    <recommendedName>
        <fullName evidence="3">Protein HID1</fullName>
    </recommendedName>
</protein>
<organism evidence="1 2">
    <name type="scientific">Scheffersomyces spartinae</name>
    <dbReference type="NCBI Taxonomy" id="45513"/>
    <lineage>
        <taxon>Eukaryota</taxon>
        <taxon>Fungi</taxon>
        <taxon>Dikarya</taxon>
        <taxon>Ascomycota</taxon>
        <taxon>Saccharomycotina</taxon>
        <taxon>Pichiomycetes</taxon>
        <taxon>Debaryomycetaceae</taxon>
        <taxon>Scheffersomyces</taxon>
    </lineage>
</organism>